<dbReference type="Pfam" id="PF01477">
    <property type="entry name" value="PLAT"/>
    <property type="match status" value="1"/>
</dbReference>
<dbReference type="Proteomes" id="UP000297703">
    <property type="component" value="Unassembled WGS sequence"/>
</dbReference>
<keyword evidence="3" id="KW-1185">Reference proteome</keyword>
<dbReference type="STRING" id="55544.A0A4D9DF12"/>
<reference evidence="2 3" key="1">
    <citation type="submission" date="2019-04" db="EMBL/GenBank/DDBJ databases">
        <title>Draft genome of the big-headed turtle Platysternon megacephalum.</title>
        <authorList>
            <person name="Gong S."/>
        </authorList>
    </citation>
    <scope>NUCLEOTIDE SEQUENCE [LARGE SCALE GENOMIC DNA]</scope>
    <source>
        <strain evidence="2">DO16091913</strain>
        <tissue evidence="2">Muscle</tissue>
    </source>
</reference>
<sequence length="134" mass="14656">MGVYKVRVATGNFLLAGTFSSISITLVGTHEESDKKPLDNCGKDFNPGAAIRKITSDGVSPTALDRGLILRRSLKRYSPERNGLPVHNRNRYCPNVMTIITAKKNPGQSTKAAKLKNFMVPPSRIHGYCVEVAL</sequence>
<dbReference type="EMBL" id="QXTE01000935">
    <property type="protein sequence ID" value="TFJ95954.1"/>
    <property type="molecule type" value="Genomic_DNA"/>
</dbReference>
<comment type="caution">
    <text evidence="2">The sequence shown here is derived from an EMBL/GenBank/DDBJ whole genome shotgun (WGS) entry which is preliminary data.</text>
</comment>
<gene>
    <name evidence="2" type="ORF">DR999_PMT22309</name>
</gene>
<accession>A0A4D9DF12</accession>
<feature type="domain" description="PLAT" evidence="1">
    <location>
        <begin position="4"/>
        <end position="55"/>
    </location>
</feature>
<dbReference type="AlphaFoldDB" id="A0A4D9DF12"/>
<organism evidence="2 3">
    <name type="scientific">Platysternon megacephalum</name>
    <name type="common">big-headed turtle</name>
    <dbReference type="NCBI Taxonomy" id="55544"/>
    <lineage>
        <taxon>Eukaryota</taxon>
        <taxon>Metazoa</taxon>
        <taxon>Chordata</taxon>
        <taxon>Craniata</taxon>
        <taxon>Vertebrata</taxon>
        <taxon>Euteleostomi</taxon>
        <taxon>Archelosauria</taxon>
        <taxon>Testudinata</taxon>
        <taxon>Testudines</taxon>
        <taxon>Cryptodira</taxon>
        <taxon>Durocryptodira</taxon>
        <taxon>Testudinoidea</taxon>
        <taxon>Platysternidae</taxon>
        <taxon>Platysternon</taxon>
    </lineage>
</organism>
<evidence type="ECO:0000313" key="3">
    <source>
        <dbReference type="Proteomes" id="UP000297703"/>
    </source>
</evidence>
<dbReference type="SUPFAM" id="SSF49723">
    <property type="entry name" value="Lipase/lipooxygenase domain (PLAT/LH2 domain)"/>
    <property type="match status" value="1"/>
</dbReference>
<reference evidence="2 3" key="2">
    <citation type="submission" date="2019-04" db="EMBL/GenBank/DDBJ databases">
        <title>The genome sequence of big-headed turtle.</title>
        <authorList>
            <person name="Gong S."/>
        </authorList>
    </citation>
    <scope>NUCLEOTIDE SEQUENCE [LARGE SCALE GENOMIC DNA]</scope>
    <source>
        <strain evidence="2">DO16091913</strain>
        <tissue evidence="2">Muscle</tissue>
    </source>
</reference>
<dbReference type="OrthoDB" id="407298at2759"/>
<dbReference type="InterPro" id="IPR001024">
    <property type="entry name" value="PLAT/LH2_dom"/>
</dbReference>
<evidence type="ECO:0000313" key="2">
    <source>
        <dbReference type="EMBL" id="TFJ95954.1"/>
    </source>
</evidence>
<dbReference type="InterPro" id="IPR036392">
    <property type="entry name" value="PLAT/LH2_dom_sf"/>
</dbReference>
<evidence type="ECO:0000259" key="1">
    <source>
        <dbReference type="Pfam" id="PF01477"/>
    </source>
</evidence>
<dbReference type="Gene3D" id="2.60.60.20">
    <property type="entry name" value="PLAT/LH2 domain"/>
    <property type="match status" value="1"/>
</dbReference>
<protein>
    <submittedName>
        <fullName evidence="2">M7GpppX diphosphatase</fullName>
    </submittedName>
</protein>
<proteinExistence type="predicted"/>
<name>A0A4D9DF12_9SAUR</name>